<dbReference type="InterPro" id="IPR007272">
    <property type="entry name" value="Sulf_transp_TsuA/YedE"/>
</dbReference>
<keyword evidence="6 8" id="KW-1133">Transmembrane helix</keyword>
<evidence type="ECO:0000256" key="4">
    <source>
        <dbReference type="ARBA" id="ARBA00022519"/>
    </source>
</evidence>
<organism evidence="9 10">
    <name type="scientific">Blepharisma stoltei</name>
    <dbReference type="NCBI Taxonomy" id="1481888"/>
    <lineage>
        <taxon>Eukaryota</taxon>
        <taxon>Sar</taxon>
        <taxon>Alveolata</taxon>
        <taxon>Ciliophora</taxon>
        <taxon>Postciliodesmatophora</taxon>
        <taxon>Heterotrichea</taxon>
        <taxon>Heterotrichida</taxon>
        <taxon>Blepharismidae</taxon>
        <taxon>Blepharisma</taxon>
    </lineage>
</organism>
<proteinExistence type="predicted"/>
<feature type="transmembrane region" description="Helical" evidence="8">
    <location>
        <begin position="205"/>
        <end position="224"/>
    </location>
</feature>
<evidence type="ECO:0000313" key="9">
    <source>
        <dbReference type="EMBL" id="CAG9333156.1"/>
    </source>
</evidence>
<evidence type="ECO:0000256" key="1">
    <source>
        <dbReference type="ARBA" id="ARBA00004429"/>
    </source>
</evidence>
<feature type="transmembrane region" description="Helical" evidence="8">
    <location>
        <begin position="132"/>
        <end position="151"/>
    </location>
</feature>
<evidence type="ECO:0000256" key="3">
    <source>
        <dbReference type="ARBA" id="ARBA00022475"/>
    </source>
</evidence>
<dbReference type="Proteomes" id="UP001162131">
    <property type="component" value="Unassembled WGS sequence"/>
</dbReference>
<name>A0AAU9K4J6_9CILI</name>
<feature type="transmembrane region" description="Helical" evidence="8">
    <location>
        <begin position="313"/>
        <end position="335"/>
    </location>
</feature>
<dbReference type="AlphaFoldDB" id="A0AAU9K4J6"/>
<dbReference type="InterPro" id="IPR046513">
    <property type="entry name" value="DUF6691"/>
</dbReference>
<dbReference type="PANTHER" id="PTHR30574">
    <property type="entry name" value="INNER MEMBRANE PROTEIN YEDE"/>
    <property type="match status" value="1"/>
</dbReference>
<keyword evidence="5 8" id="KW-0812">Transmembrane</keyword>
<keyword evidence="2" id="KW-0813">Transport</keyword>
<accession>A0AAU9K4J6</accession>
<dbReference type="EMBL" id="CAJZBQ010000056">
    <property type="protein sequence ID" value="CAG9333156.1"/>
    <property type="molecule type" value="Genomic_DNA"/>
</dbReference>
<dbReference type="GO" id="GO:0005886">
    <property type="term" value="C:plasma membrane"/>
    <property type="evidence" value="ECO:0007669"/>
    <property type="project" value="UniProtKB-SubCell"/>
</dbReference>
<feature type="transmembrane region" description="Helical" evidence="8">
    <location>
        <begin position="93"/>
        <end position="111"/>
    </location>
</feature>
<evidence type="ECO:0000256" key="2">
    <source>
        <dbReference type="ARBA" id="ARBA00022448"/>
    </source>
</evidence>
<reference evidence="9" key="1">
    <citation type="submission" date="2021-09" db="EMBL/GenBank/DDBJ databases">
        <authorList>
            <consortium name="AG Swart"/>
            <person name="Singh M."/>
            <person name="Singh A."/>
            <person name="Seah K."/>
            <person name="Emmerich C."/>
        </authorList>
    </citation>
    <scope>NUCLEOTIDE SEQUENCE</scope>
    <source>
        <strain evidence="9">ATCC30299</strain>
    </source>
</reference>
<feature type="transmembrane region" description="Helical" evidence="8">
    <location>
        <begin position="12"/>
        <end position="32"/>
    </location>
</feature>
<gene>
    <name evidence="9" type="ORF">BSTOLATCC_MIC57975</name>
</gene>
<feature type="transmembrane region" description="Helical" evidence="8">
    <location>
        <begin position="53"/>
        <end position="73"/>
    </location>
</feature>
<dbReference type="PANTHER" id="PTHR30574:SF1">
    <property type="entry name" value="SULPHUR TRANSPORT DOMAIN-CONTAINING PROTEIN"/>
    <property type="match status" value="1"/>
</dbReference>
<feature type="transmembrane region" description="Helical" evidence="8">
    <location>
        <begin position="171"/>
        <end position="193"/>
    </location>
</feature>
<evidence type="ECO:0000256" key="6">
    <source>
        <dbReference type="ARBA" id="ARBA00022989"/>
    </source>
</evidence>
<keyword evidence="3" id="KW-1003">Cell membrane</keyword>
<feature type="transmembrane region" description="Helical" evidence="8">
    <location>
        <begin position="284"/>
        <end position="307"/>
    </location>
</feature>
<dbReference type="Pfam" id="PF20398">
    <property type="entry name" value="DUF6691"/>
    <property type="match status" value="1"/>
</dbReference>
<comment type="caution">
    <text evidence="9">The sequence shown here is derived from an EMBL/GenBank/DDBJ whole genome shotgun (WGS) entry which is preliminary data.</text>
</comment>
<sequence length="361" mass="39012">MGIYWDGTSVGFAFLGGFLISISTIINLFAMGRITGLSGILFTISTWNKKEGLIWKISFMIGLIGIIMMFRLGTDKEVSGQKVFDGEDAGDDLDAAGWILGGLFIGVGTKWGNGCTSGHAVCGVPRLAPRSIIATCIFLSFGLATATLRHYKPFLNDTLDVSTGTYDTYRLVSGWIYLAAFIGFLVLAAITALSAATTKIKKLDLWISCLTGAIFGLGLLLSGMCRRTKILAFLTLADGWDPSLIFVMASAVGVNLFAFNWILKQQKPICSEKFNVTTNREIDYGIIIGPALFGIGWGLTGFCPGPAMANLVLLPQAALELLFIIIGQVFIDFVLKKWKARKEKLLSKDDVDLGSTSKPQA</sequence>
<evidence type="ECO:0000256" key="5">
    <source>
        <dbReference type="ARBA" id="ARBA00022692"/>
    </source>
</evidence>
<evidence type="ECO:0000256" key="8">
    <source>
        <dbReference type="SAM" id="Phobius"/>
    </source>
</evidence>
<protein>
    <recommendedName>
        <fullName evidence="11">Sulphur transport domain-containing protein</fullName>
    </recommendedName>
</protein>
<feature type="transmembrane region" description="Helical" evidence="8">
    <location>
        <begin position="244"/>
        <end position="263"/>
    </location>
</feature>
<keyword evidence="4" id="KW-0997">Cell inner membrane</keyword>
<evidence type="ECO:0000313" key="10">
    <source>
        <dbReference type="Proteomes" id="UP001162131"/>
    </source>
</evidence>
<evidence type="ECO:0008006" key="11">
    <source>
        <dbReference type="Google" id="ProtNLM"/>
    </source>
</evidence>
<keyword evidence="10" id="KW-1185">Reference proteome</keyword>
<keyword evidence="7 8" id="KW-0472">Membrane</keyword>
<comment type="subcellular location">
    <subcellularLocation>
        <location evidence="1">Cell inner membrane</location>
        <topology evidence="1">Multi-pass membrane protein</topology>
    </subcellularLocation>
</comment>
<evidence type="ECO:0000256" key="7">
    <source>
        <dbReference type="ARBA" id="ARBA00023136"/>
    </source>
</evidence>